<evidence type="ECO:0000313" key="1">
    <source>
        <dbReference type="EMBL" id="KAF7550138.1"/>
    </source>
</evidence>
<comment type="caution">
    <text evidence="1">The sequence shown here is derived from an EMBL/GenBank/DDBJ whole genome shotgun (WGS) entry which is preliminary data.</text>
</comment>
<dbReference type="EMBL" id="JAANBB010000105">
    <property type="protein sequence ID" value="KAF7550138.1"/>
    <property type="molecule type" value="Genomic_DNA"/>
</dbReference>
<sequence>MAPITAIIDKSAPDDRVIKLFYNTGKAQLGLALWSGTKDADPEDSIQTPQEVGNGQYILNPSQMASVNFKGAERVFALTTANPFKVTRNDTYTLSEVSPAYQKLQEDIIIGNITIASCASDDNAWVYFSRPIGDSSRNLWELDLQTSRTTQLIFTHDLWINSFAAAWYDTITGKRSVIYEGSSLMEYVVDDATNGRAIASTGDMQRNTPVAVAFNAGTVFLYYCGRGAAGGIRRTIRRNNTWGTSTLIDGITIAQDSQLTVVRANGINHLLYVARGQNEAEDDYFVHYRDEIE</sequence>
<proteinExistence type="predicted"/>
<protein>
    <recommendedName>
        <fullName evidence="3">Fucose-specific lectin</fullName>
    </recommendedName>
</protein>
<gene>
    <name evidence="1" type="ORF">G7Z17_g5930</name>
</gene>
<dbReference type="AlphaFoldDB" id="A0A9P5L8P2"/>
<dbReference type="Proteomes" id="UP000722485">
    <property type="component" value="Unassembled WGS sequence"/>
</dbReference>
<name>A0A9P5L8P2_9HYPO</name>
<evidence type="ECO:0008006" key="3">
    <source>
        <dbReference type="Google" id="ProtNLM"/>
    </source>
</evidence>
<evidence type="ECO:0000313" key="2">
    <source>
        <dbReference type="Proteomes" id="UP000722485"/>
    </source>
</evidence>
<organism evidence="1 2">
    <name type="scientific">Cylindrodendrum hubeiense</name>
    <dbReference type="NCBI Taxonomy" id="595255"/>
    <lineage>
        <taxon>Eukaryota</taxon>
        <taxon>Fungi</taxon>
        <taxon>Dikarya</taxon>
        <taxon>Ascomycota</taxon>
        <taxon>Pezizomycotina</taxon>
        <taxon>Sordariomycetes</taxon>
        <taxon>Hypocreomycetidae</taxon>
        <taxon>Hypocreales</taxon>
        <taxon>Nectriaceae</taxon>
        <taxon>Cylindrodendrum</taxon>
    </lineage>
</organism>
<dbReference type="OrthoDB" id="5426604at2759"/>
<reference evidence="1" key="1">
    <citation type="submission" date="2020-03" db="EMBL/GenBank/DDBJ databases">
        <title>Draft Genome Sequence of Cylindrodendrum hubeiense.</title>
        <authorList>
            <person name="Buettner E."/>
            <person name="Kellner H."/>
        </authorList>
    </citation>
    <scope>NUCLEOTIDE SEQUENCE</scope>
    <source>
        <strain evidence="1">IHI 201604</strain>
    </source>
</reference>
<accession>A0A9P5L8P2</accession>
<keyword evidence="2" id="KW-1185">Reference proteome</keyword>